<proteinExistence type="predicted"/>
<organism evidence="1 2">
    <name type="scientific">Arctium lappa</name>
    <name type="common">Greater burdock</name>
    <name type="synonym">Lappa major</name>
    <dbReference type="NCBI Taxonomy" id="4217"/>
    <lineage>
        <taxon>Eukaryota</taxon>
        <taxon>Viridiplantae</taxon>
        <taxon>Streptophyta</taxon>
        <taxon>Embryophyta</taxon>
        <taxon>Tracheophyta</taxon>
        <taxon>Spermatophyta</taxon>
        <taxon>Magnoliopsida</taxon>
        <taxon>eudicotyledons</taxon>
        <taxon>Gunneridae</taxon>
        <taxon>Pentapetalae</taxon>
        <taxon>asterids</taxon>
        <taxon>campanulids</taxon>
        <taxon>Asterales</taxon>
        <taxon>Asteraceae</taxon>
        <taxon>Carduoideae</taxon>
        <taxon>Cardueae</taxon>
        <taxon>Arctiinae</taxon>
        <taxon>Arctium</taxon>
    </lineage>
</organism>
<evidence type="ECO:0000313" key="1">
    <source>
        <dbReference type="EMBL" id="KAI3670015.1"/>
    </source>
</evidence>
<dbReference type="Proteomes" id="UP001055879">
    <property type="component" value="Linkage Group LG16"/>
</dbReference>
<gene>
    <name evidence="1" type="ORF">L6452_41583</name>
</gene>
<reference evidence="1 2" key="2">
    <citation type="journal article" date="2022" name="Mol. Ecol. Resour.">
        <title>The genomes of chicory, endive, great burdock and yacon provide insights into Asteraceae paleo-polyploidization history and plant inulin production.</title>
        <authorList>
            <person name="Fan W."/>
            <person name="Wang S."/>
            <person name="Wang H."/>
            <person name="Wang A."/>
            <person name="Jiang F."/>
            <person name="Liu H."/>
            <person name="Zhao H."/>
            <person name="Xu D."/>
            <person name="Zhang Y."/>
        </authorList>
    </citation>
    <scope>NUCLEOTIDE SEQUENCE [LARGE SCALE GENOMIC DNA]</scope>
    <source>
        <strain evidence="2">cv. Niubang</strain>
    </source>
</reference>
<comment type="caution">
    <text evidence="1">The sequence shown here is derived from an EMBL/GenBank/DDBJ whole genome shotgun (WGS) entry which is preliminary data.</text>
</comment>
<name>A0ACB8XPR7_ARCLA</name>
<keyword evidence="2" id="KW-1185">Reference proteome</keyword>
<reference evidence="2" key="1">
    <citation type="journal article" date="2022" name="Mol. Ecol. Resour.">
        <title>The genomes of chicory, endive, great burdock and yacon provide insights into Asteraceae palaeo-polyploidization history and plant inulin production.</title>
        <authorList>
            <person name="Fan W."/>
            <person name="Wang S."/>
            <person name="Wang H."/>
            <person name="Wang A."/>
            <person name="Jiang F."/>
            <person name="Liu H."/>
            <person name="Zhao H."/>
            <person name="Xu D."/>
            <person name="Zhang Y."/>
        </authorList>
    </citation>
    <scope>NUCLEOTIDE SEQUENCE [LARGE SCALE GENOMIC DNA]</scope>
    <source>
        <strain evidence="2">cv. Niubang</strain>
    </source>
</reference>
<accession>A0ACB8XPR7</accession>
<sequence length="167" mass="19768">MEVSVIRKKKIDTYPPEINEEHQQIRFPYYLLLLFLITVVLFVDSYRRKKDYSLAVIGLGMVLEFLLTEHILPAYRYLPPDEKKSTKIWFKLAIWFLSTALVLVLAFWFPNLWSFQRAVAFDLVVLVLSLFLLYAWIIDDVVDYWKIWRSGKDEIDVAENTTIEAGK</sequence>
<protein>
    <submittedName>
        <fullName evidence="1">Uncharacterized protein</fullName>
    </submittedName>
</protein>
<dbReference type="EMBL" id="CM042062">
    <property type="protein sequence ID" value="KAI3670015.1"/>
    <property type="molecule type" value="Genomic_DNA"/>
</dbReference>
<evidence type="ECO:0000313" key="2">
    <source>
        <dbReference type="Proteomes" id="UP001055879"/>
    </source>
</evidence>